<sequence>MINPGTEPVEGAREELARANVDAFLGAVRRRAGELDDVSVKRRVAELTGEPVRDPGADRDGRFGWDLPLSDGRAVRLLMPGVDLALIRDDITAQAPCLYVNGNAWWWNGAVDSVAGEGLELA</sequence>
<dbReference type="AlphaFoldDB" id="A0A7W7G1E4"/>
<dbReference type="EMBL" id="JACHMF010000001">
    <property type="protein sequence ID" value="MBB4692617.1"/>
    <property type="molecule type" value="Genomic_DNA"/>
</dbReference>
<evidence type="ECO:0000313" key="1">
    <source>
        <dbReference type="EMBL" id="MBB4692617.1"/>
    </source>
</evidence>
<keyword evidence="2" id="KW-1185">Reference proteome</keyword>
<evidence type="ECO:0000313" key="2">
    <source>
        <dbReference type="Proteomes" id="UP000542742"/>
    </source>
</evidence>
<accession>A0A7W7G1E4</accession>
<name>A0A7W7G1E4_9ACTN</name>
<proteinExistence type="predicted"/>
<reference evidence="1 2" key="1">
    <citation type="submission" date="2020-08" db="EMBL/GenBank/DDBJ databases">
        <title>Sequencing the genomes of 1000 actinobacteria strains.</title>
        <authorList>
            <person name="Klenk H.-P."/>
        </authorList>
    </citation>
    <scope>NUCLEOTIDE SEQUENCE [LARGE SCALE GENOMIC DNA]</scope>
    <source>
        <strain evidence="1 2">DSM 45518</strain>
    </source>
</reference>
<gene>
    <name evidence="1" type="ORF">BKA14_002765</name>
</gene>
<comment type="caution">
    <text evidence="1">The sequence shown here is derived from an EMBL/GenBank/DDBJ whole genome shotgun (WGS) entry which is preliminary data.</text>
</comment>
<protein>
    <submittedName>
        <fullName evidence="1">Uncharacterized protein</fullName>
    </submittedName>
</protein>
<dbReference type="RefSeq" id="WP_184951312.1">
    <property type="nucleotide sequence ID" value="NZ_BOMC01000064.1"/>
</dbReference>
<dbReference type="Proteomes" id="UP000542742">
    <property type="component" value="Unassembled WGS sequence"/>
</dbReference>
<organism evidence="1 2">
    <name type="scientific">Paractinoplanes abujensis</name>
    <dbReference type="NCBI Taxonomy" id="882441"/>
    <lineage>
        <taxon>Bacteria</taxon>
        <taxon>Bacillati</taxon>
        <taxon>Actinomycetota</taxon>
        <taxon>Actinomycetes</taxon>
        <taxon>Micromonosporales</taxon>
        <taxon>Micromonosporaceae</taxon>
        <taxon>Paractinoplanes</taxon>
    </lineage>
</organism>